<dbReference type="OrthoDB" id="296386at2759"/>
<evidence type="ECO:0000313" key="2">
    <source>
        <dbReference type="Proteomes" id="UP000295192"/>
    </source>
</evidence>
<evidence type="ECO:0000313" key="1">
    <source>
        <dbReference type="EMBL" id="TDG49505.1"/>
    </source>
</evidence>
<dbReference type="Proteomes" id="UP000295192">
    <property type="component" value="Unassembled WGS sequence"/>
</dbReference>
<organism evidence="1 2">
    <name type="scientific">Drosophila navojoa</name>
    <name type="common">Fruit fly</name>
    <dbReference type="NCBI Taxonomy" id="7232"/>
    <lineage>
        <taxon>Eukaryota</taxon>
        <taxon>Metazoa</taxon>
        <taxon>Ecdysozoa</taxon>
        <taxon>Arthropoda</taxon>
        <taxon>Hexapoda</taxon>
        <taxon>Insecta</taxon>
        <taxon>Pterygota</taxon>
        <taxon>Neoptera</taxon>
        <taxon>Endopterygota</taxon>
        <taxon>Diptera</taxon>
        <taxon>Brachycera</taxon>
        <taxon>Muscomorpha</taxon>
        <taxon>Ephydroidea</taxon>
        <taxon>Drosophilidae</taxon>
        <taxon>Drosophila</taxon>
    </lineage>
</organism>
<comment type="caution">
    <text evidence="1">The sequence shown here is derived from an EMBL/GenBank/DDBJ whole genome shotgun (WGS) entry which is preliminary data.</text>
</comment>
<accession>A0A484BNQ8</accession>
<name>A0A484BNQ8_DRONA</name>
<dbReference type="AlphaFoldDB" id="A0A484BNQ8"/>
<dbReference type="EMBL" id="LSRL02000022">
    <property type="protein sequence ID" value="TDG49505.1"/>
    <property type="molecule type" value="Genomic_DNA"/>
</dbReference>
<keyword evidence="2" id="KW-1185">Reference proteome</keyword>
<protein>
    <submittedName>
        <fullName evidence="1">Uncharacterized protein</fullName>
    </submittedName>
</protein>
<proteinExistence type="predicted"/>
<reference evidence="1 2" key="1">
    <citation type="journal article" date="2019" name="J. Hered.">
        <title>An Improved Genome Assembly for Drosophila navojoa, the Basal Species in the mojavensis Cluster.</title>
        <authorList>
            <person name="Vanderlinde T."/>
            <person name="Dupim E.G."/>
            <person name="Nazario-Yepiz N.O."/>
            <person name="Carvalho A.B."/>
        </authorList>
    </citation>
    <scope>NUCLEOTIDE SEQUENCE [LARGE SCALE GENOMIC DNA]</scope>
    <source>
        <strain evidence="1">Navoj_Jal97</strain>
        <tissue evidence="1">Whole organism</tissue>
    </source>
</reference>
<sequence length="104" mass="11842">MILVRWCIPDMSVELRDQIRREVYITNEIIIDQEAQRARFERAKRNYSLARAASVQDMDAASVDEPNSKFIQIEKLLNANLSQIEMDSIIHGENTTTGISGADC</sequence>
<gene>
    <name evidence="1" type="ORF">AWZ03_003996</name>
</gene>